<protein>
    <recommendedName>
        <fullName evidence="7">Filament-like plant protein 4</fullName>
    </recommendedName>
</protein>
<evidence type="ECO:0008006" key="7">
    <source>
        <dbReference type="Google" id="ProtNLM"/>
    </source>
</evidence>
<feature type="coiled-coil region" evidence="3">
    <location>
        <begin position="153"/>
        <end position="276"/>
    </location>
</feature>
<evidence type="ECO:0000256" key="2">
    <source>
        <dbReference type="ARBA" id="ARBA00023054"/>
    </source>
</evidence>
<dbReference type="Gene3D" id="1.10.287.1490">
    <property type="match status" value="1"/>
</dbReference>
<dbReference type="PANTHER" id="PTHR31580">
    <property type="entry name" value="FILAMENT-LIKE PLANT PROTEIN 4"/>
    <property type="match status" value="1"/>
</dbReference>
<evidence type="ECO:0000313" key="5">
    <source>
        <dbReference type="EnsemblPlants" id="Kaladp0001s0058.3.v1.1"/>
    </source>
</evidence>
<feature type="coiled-coil region" evidence="3">
    <location>
        <begin position="370"/>
        <end position="397"/>
    </location>
</feature>
<organism evidence="5 6">
    <name type="scientific">Kalanchoe fedtschenkoi</name>
    <name type="common">Lavender scallops</name>
    <name type="synonym">South American air plant</name>
    <dbReference type="NCBI Taxonomy" id="63787"/>
    <lineage>
        <taxon>Eukaryota</taxon>
        <taxon>Viridiplantae</taxon>
        <taxon>Streptophyta</taxon>
        <taxon>Embryophyta</taxon>
        <taxon>Tracheophyta</taxon>
        <taxon>Spermatophyta</taxon>
        <taxon>Magnoliopsida</taxon>
        <taxon>eudicotyledons</taxon>
        <taxon>Gunneridae</taxon>
        <taxon>Pentapetalae</taxon>
        <taxon>Saxifragales</taxon>
        <taxon>Crassulaceae</taxon>
        <taxon>Kalanchoe</taxon>
    </lineage>
</organism>
<proteinExistence type="inferred from homology"/>
<feature type="region of interest" description="Disordered" evidence="4">
    <location>
        <begin position="334"/>
        <end position="368"/>
    </location>
</feature>
<dbReference type="SUPFAM" id="SSF57997">
    <property type="entry name" value="Tropomyosin"/>
    <property type="match status" value="1"/>
</dbReference>
<feature type="coiled-coil region" evidence="3">
    <location>
        <begin position="778"/>
        <end position="927"/>
    </location>
</feature>
<dbReference type="InterPro" id="IPR008587">
    <property type="entry name" value="FPP_plant"/>
</dbReference>
<feature type="compositionally biased region" description="Low complexity" evidence="4">
    <location>
        <begin position="988"/>
        <end position="1000"/>
    </location>
</feature>
<evidence type="ECO:0000256" key="1">
    <source>
        <dbReference type="ARBA" id="ARBA00005921"/>
    </source>
</evidence>
<accession>A0A7N0RA95</accession>
<dbReference type="PANTHER" id="PTHR31580:SF4">
    <property type="entry name" value="FILAMENT-LIKE PLANT PROTEIN 6"/>
    <property type="match status" value="1"/>
</dbReference>
<feature type="compositionally biased region" description="Polar residues" evidence="4">
    <location>
        <begin position="759"/>
        <end position="770"/>
    </location>
</feature>
<evidence type="ECO:0000256" key="3">
    <source>
        <dbReference type="SAM" id="Coils"/>
    </source>
</evidence>
<dbReference type="EnsemblPlants" id="Kaladp0001s0058.3.v1.1">
    <property type="protein sequence ID" value="Kaladp0001s0058.3.v1.1"/>
    <property type="gene ID" value="Kaladp0001s0058.v1.1"/>
</dbReference>
<feature type="compositionally biased region" description="Basic and acidic residues" evidence="4">
    <location>
        <begin position="334"/>
        <end position="348"/>
    </location>
</feature>
<dbReference type="OMA" id="HEVAMKT"/>
<dbReference type="Gramene" id="Kaladp0001s0058.3.v1.1">
    <property type="protein sequence ID" value="Kaladp0001s0058.3.v1.1"/>
    <property type="gene ID" value="Kaladp0001s0058.v1.1"/>
</dbReference>
<keyword evidence="6" id="KW-1185">Reference proteome</keyword>
<feature type="compositionally biased region" description="Low complexity" evidence="4">
    <location>
        <begin position="353"/>
        <end position="363"/>
    </location>
</feature>
<sequence>MDRRWPWKKKSSDKAALERAATAAALESATASLVSVGTIPNQQENYKKPNYVQISVESYTHFTGLENQVKTYQEQLQTLENQVKTYEEQFQTLENQIEELNEKLSQAWSEVETKENRVKQHAKVAEDAVVGWEKAETEVVALQSHVDSLKLSKRAAEDRAAHLDGALKEYMQQIRNMKDEHAQELRDVIYSKTKQWDKIKHELETKIANLEQQFLLSEAENAALSRSLQERGNLIFQINEEKSQAEAEIEFLKGKIESCEREINSLKYELHVASKELEIRSEEKNMSVKSADVANKQYLDGIKKITKLEAECQRLRGLVRKKLPGPAALAQMRSEVETLGRDCGESRTRKSSSKPSSPYSPLPEFNFDNSQKLQKDNEFLTDRLLAMEEETKMLKEALAKCNIELQVSRNVCGKTASKLHGIEAQQPHNFKKDPLKTKPASTTRSLVSMSDDGIDDSVSCAEPWTTASNSELSYSKREKFARQKTTDVNQLELMDDFLEMEKLAHTSSESNGSITHLDKLDLKSNHVVKTDAESDSEQSPLWKLRTRILTVFESQSIESDLVETVESLKSILENINPTHSTDNEQCCPDMEVKCSDSTGNEQCCPGTDGMTILDKFSFQNSSRVLHLSSEDLAVAISQIRDFVLSLGNEIRAVRASSGDISGLIEKFEKFSISFDDSLHGNQSLAEFVMELAHILRAANKFSFSILACSANDGETHISDCVDKVALPVNKVTHSDTMRESYPNGGSDVPDSPYPELPPNRNSTPGVELSTACSSPNELKELMLEKEGLAENLEHMKSQLFEAEQLLAELKSQLAAAERSNSMAETQLKCMTEAYRSLEKHAKELETEVDHLREKSKALELEIQEEKKKNQNTMETCNYLQERLERNRDILASSDYETDYKMQQEIELAAAAEKLAKCQETISQLGKQFESLRPQAEVLGSPQSEGSEAIDRLDITEKGTVASLLQRSESHSSTTDLYVDLSSRLNSEATTLPKSPASSSKLPRHRYTMSGSSVSSSTPTPEKHTRASFGRIFTSKRSV</sequence>
<dbReference type="Pfam" id="PF05911">
    <property type="entry name" value="FPP"/>
    <property type="match status" value="1"/>
</dbReference>
<comment type="similarity">
    <text evidence="1">Belongs to the FPP family.</text>
</comment>
<dbReference type="AlphaFoldDB" id="A0A7N0RA95"/>
<feature type="coiled-coil region" evidence="3">
    <location>
        <begin position="62"/>
        <end position="117"/>
    </location>
</feature>
<dbReference type="EnsemblPlants" id="Kaladp0001s0058.1.v1.1">
    <property type="protein sequence ID" value="Kaladp0001s0058.1.v1.1"/>
    <property type="gene ID" value="Kaladp0001s0058.v1.1"/>
</dbReference>
<reference evidence="5" key="1">
    <citation type="submission" date="2021-01" db="UniProtKB">
        <authorList>
            <consortium name="EnsemblPlants"/>
        </authorList>
    </citation>
    <scope>IDENTIFICATION</scope>
</reference>
<feature type="region of interest" description="Disordered" evidence="4">
    <location>
        <begin position="735"/>
        <end position="770"/>
    </location>
</feature>
<dbReference type="Gramene" id="Kaladp0001s0058.1.v1.1">
    <property type="protein sequence ID" value="Kaladp0001s0058.1.v1.1"/>
    <property type="gene ID" value="Kaladp0001s0058.v1.1"/>
</dbReference>
<name>A0A7N0RA95_KALFE</name>
<evidence type="ECO:0000313" key="6">
    <source>
        <dbReference type="Proteomes" id="UP000594263"/>
    </source>
</evidence>
<feature type="region of interest" description="Disordered" evidence="4">
    <location>
        <begin position="986"/>
        <end position="1038"/>
    </location>
</feature>
<dbReference type="Proteomes" id="UP000594263">
    <property type="component" value="Unplaced"/>
</dbReference>
<keyword evidence="2 3" id="KW-0175">Coiled coil</keyword>
<evidence type="ECO:0000256" key="4">
    <source>
        <dbReference type="SAM" id="MobiDB-lite"/>
    </source>
</evidence>